<dbReference type="SUPFAM" id="SSF110738">
    <property type="entry name" value="Glycerate kinase I"/>
    <property type="match status" value="1"/>
</dbReference>
<reference evidence="1" key="1">
    <citation type="submission" date="2023-07" db="EMBL/GenBank/DDBJ databases">
        <title>Chromosome-level genome assembly of Artemia franciscana.</title>
        <authorList>
            <person name="Jo E."/>
        </authorList>
    </citation>
    <scope>NUCLEOTIDE SEQUENCE</scope>
    <source>
        <tissue evidence="1">Whole body</tissue>
    </source>
</reference>
<dbReference type="EMBL" id="JAVRJZ010002296">
    <property type="protein sequence ID" value="KAK2701707.1"/>
    <property type="molecule type" value="Genomic_DNA"/>
</dbReference>
<dbReference type="AlphaFoldDB" id="A0AA88HA85"/>
<evidence type="ECO:0008006" key="3">
    <source>
        <dbReference type="Google" id="ProtNLM"/>
    </source>
</evidence>
<dbReference type="Pfam" id="PF02595">
    <property type="entry name" value="Gly_kinase"/>
    <property type="match status" value="1"/>
</dbReference>
<protein>
    <recommendedName>
        <fullName evidence="3">Glycerate kinase</fullName>
    </recommendedName>
</protein>
<dbReference type="InterPro" id="IPR018193">
    <property type="entry name" value="Glyc_kinase_flavodox-like_fold"/>
</dbReference>
<dbReference type="PANTHER" id="PTHR21599">
    <property type="entry name" value="GLYCERATE KINASE"/>
    <property type="match status" value="1"/>
</dbReference>
<sequence>MKIVLAPDSFKENLTSMQVATCIEKGIRNVLPKARCVIVPMADGGEARYGLLGDGETGVIEMAEASGLPLVARDKRDPLTASTFGTGELIADALKRGITKIIIGLGGSATNDGGAGMAQALGVKFYDTKGSLMNQHLGGGMLNEIAKIDVSDINPLIKGATITIASDVDNPLCGKKGASHVFGPQKGATPAQVKTLDTNLKHYGNLLKTQLKKAVADKPGAGAAGGLGAGMMAFTKAKMKRGVDLVVEATDLEKHLKGADLVITGEGRVDFQTAFGKTPAGVAKAAKKHNVPVIAIGGALADDARGVFEHGIHGLDSAVCRNMDLDEALKDSKKFLELAGERVIRTILIGKKMAKK</sequence>
<gene>
    <name evidence="1" type="ORF">QYM36_019669</name>
</gene>
<name>A0AA88HA85_ARTSF</name>
<dbReference type="Proteomes" id="UP001187531">
    <property type="component" value="Unassembled WGS sequence"/>
</dbReference>
<dbReference type="NCBIfam" id="TIGR00045">
    <property type="entry name" value="glycerate kinase"/>
    <property type="match status" value="1"/>
</dbReference>
<organism evidence="1 2">
    <name type="scientific">Artemia franciscana</name>
    <name type="common">Brine shrimp</name>
    <name type="synonym">Artemia sanfranciscana</name>
    <dbReference type="NCBI Taxonomy" id="6661"/>
    <lineage>
        <taxon>Eukaryota</taxon>
        <taxon>Metazoa</taxon>
        <taxon>Ecdysozoa</taxon>
        <taxon>Arthropoda</taxon>
        <taxon>Crustacea</taxon>
        <taxon>Branchiopoda</taxon>
        <taxon>Anostraca</taxon>
        <taxon>Artemiidae</taxon>
        <taxon>Artemia</taxon>
    </lineage>
</organism>
<dbReference type="Gene3D" id="3.90.1510.10">
    <property type="entry name" value="Glycerate kinase, domain 2"/>
    <property type="match status" value="1"/>
</dbReference>
<dbReference type="GO" id="GO:0008887">
    <property type="term" value="F:glycerate kinase activity"/>
    <property type="evidence" value="ECO:0007669"/>
    <property type="project" value="InterPro"/>
</dbReference>
<dbReference type="PANTHER" id="PTHR21599:SF0">
    <property type="entry name" value="GLYCERATE KINASE"/>
    <property type="match status" value="1"/>
</dbReference>
<dbReference type="InterPro" id="IPR004381">
    <property type="entry name" value="Glycerate_kinase"/>
</dbReference>
<dbReference type="PIRSF" id="PIRSF006078">
    <property type="entry name" value="GlxK"/>
    <property type="match status" value="1"/>
</dbReference>
<accession>A0AA88HA85</accession>
<evidence type="ECO:0000313" key="2">
    <source>
        <dbReference type="Proteomes" id="UP001187531"/>
    </source>
</evidence>
<dbReference type="InterPro" id="IPR036129">
    <property type="entry name" value="Glycerate_kinase_sf"/>
</dbReference>
<comment type="caution">
    <text evidence="1">The sequence shown here is derived from an EMBL/GenBank/DDBJ whole genome shotgun (WGS) entry which is preliminary data.</text>
</comment>
<keyword evidence="2" id="KW-1185">Reference proteome</keyword>
<evidence type="ECO:0000313" key="1">
    <source>
        <dbReference type="EMBL" id="KAK2701707.1"/>
    </source>
</evidence>
<dbReference type="GO" id="GO:0031388">
    <property type="term" value="P:organic acid phosphorylation"/>
    <property type="evidence" value="ECO:0007669"/>
    <property type="project" value="InterPro"/>
</dbReference>
<proteinExistence type="predicted"/>